<name>A0A7G2C846_9TRYP</name>
<proteinExistence type="predicted"/>
<gene>
    <name evidence="2" type="ORF">ADEAN_000243000</name>
</gene>
<dbReference type="VEuPathDB" id="TriTrypDB:ADEAN_000243000"/>
<accession>A0A7G2C846</accession>
<feature type="coiled-coil region" evidence="1">
    <location>
        <begin position="176"/>
        <end position="217"/>
    </location>
</feature>
<evidence type="ECO:0000256" key="1">
    <source>
        <dbReference type="SAM" id="Coils"/>
    </source>
</evidence>
<reference evidence="2 3" key="1">
    <citation type="submission" date="2020-08" db="EMBL/GenBank/DDBJ databases">
        <authorList>
            <person name="Newling K."/>
            <person name="Davey J."/>
            <person name="Forrester S."/>
        </authorList>
    </citation>
    <scope>NUCLEOTIDE SEQUENCE [LARGE SCALE GENOMIC DNA]</scope>
    <source>
        <strain evidence="3">Crithidia deanei Carvalho (ATCC PRA-265)</strain>
    </source>
</reference>
<keyword evidence="3" id="KW-1185">Reference proteome</keyword>
<sequence>MEEEKAANNIVRKIDDAKNDVKRYNVLLEEEKKARTEIRRKIKNENLKNSELELELDEREQYFLTEMQKKLLDVVNEKQRLELEIRQEREKYLALLSEQLNRVRLNCDDSTYSTGSLTESSVLSASHPCASDSQTSTPQTISSIDTATNSAVTKVETVQPRQGVSPSYTASEHHAVVKAEHKLNKLLQEHAEAAKEAEENERLCAQLSEKLKKVGEEAFLNRAQVVKMKENLQIINSKMDNLDSSMEGSYSSIMTPCRSIDLSSSTYRDRVKDAKAASKNDSQ</sequence>
<feature type="coiled-coil region" evidence="1">
    <location>
        <begin position="14"/>
        <end position="98"/>
    </location>
</feature>
<evidence type="ECO:0000313" key="3">
    <source>
        <dbReference type="Proteomes" id="UP000515908"/>
    </source>
</evidence>
<protein>
    <submittedName>
        <fullName evidence="2">Uncharacterized protein</fullName>
    </submittedName>
</protein>
<dbReference type="AlphaFoldDB" id="A0A7G2C846"/>
<evidence type="ECO:0000313" key="2">
    <source>
        <dbReference type="EMBL" id="CAD2214977.1"/>
    </source>
</evidence>
<organism evidence="2 3">
    <name type="scientific">Angomonas deanei</name>
    <dbReference type="NCBI Taxonomy" id="59799"/>
    <lineage>
        <taxon>Eukaryota</taxon>
        <taxon>Discoba</taxon>
        <taxon>Euglenozoa</taxon>
        <taxon>Kinetoplastea</taxon>
        <taxon>Metakinetoplastina</taxon>
        <taxon>Trypanosomatida</taxon>
        <taxon>Trypanosomatidae</taxon>
        <taxon>Strigomonadinae</taxon>
        <taxon>Angomonas</taxon>
    </lineage>
</organism>
<dbReference type="EMBL" id="LR877148">
    <property type="protein sequence ID" value="CAD2214977.1"/>
    <property type="molecule type" value="Genomic_DNA"/>
</dbReference>
<keyword evidence="1" id="KW-0175">Coiled coil</keyword>
<dbReference type="Proteomes" id="UP000515908">
    <property type="component" value="Chromosome 04"/>
</dbReference>